<sequence length="288" mass="31634">MPLHTPSKHALPHLQAPCLPLAFPPGFASTSPLFSISHRSFFSNHKPSTSQTQTHYDVLAVPATASPTAIKKAFYALSKAYHPDLNPDNPSAKARFLRISEAYAVLSVPAKRSAYDLSIPAVHRQQQHRDRQQSRRGGSYSSSNPAGGRPPSGLSNRKSDFTGPPPSFYRAGGWSAYYDKRQAAQDASTSKPGSWQGPYWPGTGPGPGPLHLAGRMAHFDAEAHFQTHMRQQVMLDRRRAVNSAREKDFDEISSGTKIFLILVMMVGGVVMVPLLIPAVRERNEKKRA</sequence>
<comment type="caution">
    <text evidence="4">The sequence shown here is derived from an EMBL/GenBank/DDBJ whole genome shotgun (WGS) entry which is preliminary data.</text>
</comment>
<evidence type="ECO:0000313" key="4">
    <source>
        <dbReference type="EMBL" id="KAL1897508.1"/>
    </source>
</evidence>
<feature type="transmembrane region" description="Helical" evidence="2">
    <location>
        <begin position="258"/>
        <end position="279"/>
    </location>
</feature>
<evidence type="ECO:0000256" key="1">
    <source>
        <dbReference type="SAM" id="MobiDB-lite"/>
    </source>
</evidence>
<dbReference type="Pfam" id="PF00226">
    <property type="entry name" value="DnaJ"/>
    <property type="match status" value="1"/>
</dbReference>
<dbReference type="PROSITE" id="PS50076">
    <property type="entry name" value="DNAJ_2"/>
    <property type="match status" value="1"/>
</dbReference>
<dbReference type="SUPFAM" id="SSF46565">
    <property type="entry name" value="Chaperone J-domain"/>
    <property type="match status" value="1"/>
</dbReference>
<gene>
    <name evidence="4" type="ORF">Cpir12675_002364</name>
</gene>
<proteinExistence type="predicted"/>
<feature type="region of interest" description="Disordered" evidence="1">
    <location>
        <begin position="183"/>
        <end position="208"/>
    </location>
</feature>
<dbReference type="Proteomes" id="UP001583280">
    <property type="component" value="Unassembled WGS sequence"/>
</dbReference>
<dbReference type="EMBL" id="JAWDJO010000045">
    <property type="protein sequence ID" value="KAL1897508.1"/>
    <property type="molecule type" value="Genomic_DNA"/>
</dbReference>
<dbReference type="InterPro" id="IPR053025">
    <property type="entry name" value="Mito_ATP_Synthase-Asso"/>
</dbReference>
<dbReference type="PANTHER" id="PTHR44873">
    <property type="entry name" value="DNAJ HOMOLOG SUBFAMILY C MEMBER 30, MITOCHONDRIAL"/>
    <property type="match status" value="1"/>
</dbReference>
<feature type="domain" description="J" evidence="3">
    <location>
        <begin position="54"/>
        <end position="119"/>
    </location>
</feature>
<dbReference type="InterPro" id="IPR001623">
    <property type="entry name" value="DnaJ_domain"/>
</dbReference>
<evidence type="ECO:0000259" key="3">
    <source>
        <dbReference type="PROSITE" id="PS50076"/>
    </source>
</evidence>
<name>A0ABR3ZCG5_9PEZI</name>
<keyword evidence="2" id="KW-0812">Transmembrane</keyword>
<dbReference type="PANTHER" id="PTHR44873:SF1">
    <property type="entry name" value="DNAJ HOMOLOG SUBFAMILY C MEMBER 30, MITOCHONDRIAL"/>
    <property type="match status" value="1"/>
</dbReference>
<keyword evidence="5" id="KW-1185">Reference proteome</keyword>
<protein>
    <recommendedName>
        <fullName evidence="3">J domain-containing protein</fullName>
    </recommendedName>
</protein>
<evidence type="ECO:0000256" key="2">
    <source>
        <dbReference type="SAM" id="Phobius"/>
    </source>
</evidence>
<accession>A0ABR3ZCG5</accession>
<organism evidence="4 5">
    <name type="scientific">Ceratocystis pirilliformis</name>
    <dbReference type="NCBI Taxonomy" id="259994"/>
    <lineage>
        <taxon>Eukaryota</taxon>
        <taxon>Fungi</taxon>
        <taxon>Dikarya</taxon>
        <taxon>Ascomycota</taxon>
        <taxon>Pezizomycotina</taxon>
        <taxon>Sordariomycetes</taxon>
        <taxon>Hypocreomycetidae</taxon>
        <taxon>Microascales</taxon>
        <taxon>Ceratocystidaceae</taxon>
        <taxon>Ceratocystis</taxon>
    </lineage>
</organism>
<feature type="region of interest" description="Disordered" evidence="1">
    <location>
        <begin position="121"/>
        <end position="165"/>
    </location>
</feature>
<keyword evidence="2" id="KW-0472">Membrane</keyword>
<dbReference type="CDD" id="cd06257">
    <property type="entry name" value="DnaJ"/>
    <property type="match status" value="1"/>
</dbReference>
<evidence type="ECO:0000313" key="5">
    <source>
        <dbReference type="Proteomes" id="UP001583280"/>
    </source>
</evidence>
<reference evidence="4 5" key="1">
    <citation type="journal article" date="2024" name="IMA Fungus">
        <title>IMA Genome - F19 : A genome assembly and annotation guide to empower mycologists, including annotated draft genome sequences of Ceratocystis pirilliformis, Diaporthe australafricana, Fusarium ophioides, Paecilomyces lecythidis, and Sporothrix stenoceras.</title>
        <authorList>
            <person name="Aylward J."/>
            <person name="Wilson A.M."/>
            <person name="Visagie C.M."/>
            <person name="Spraker J."/>
            <person name="Barnes I."/>
            <person name="Buitendag C."/>
            <person name="Ceriani C."/>
            <person name="Del Mar Angel L."/>
            <person name="du Plessis D."/>
            <person name="Fuchs T."/>
            <person name="Gasser K."/>
            <person name="Kramer D."/>
            <person name="Li W."/>
            <person name="Munsamy K."/>
            <person name="Piso A."/>
            <person name="Price J.L."/>
            <person name="Sonnekus B."/>
            <person name="Thomas C."/>
            <person name="van der Nest A."/>
            <person name="van Dijk A."/>
            <person name="van Heerden A."/>
            <person name="van Vuuren N."/>
            <person name="Yilmaz N."/>
            <person name="Duong T.A."/>
            <person name="van der Merwe N.A."/>
            <person name="Wingfield M.J."/>
            <person name="Wingfield B.D."/>
        </authorList>
    </citation>
    <scope>NUCLEOTIDE SEQUENCE [LARGE SCALE GENOMIC DNA]</scope>
    <source>
        <strain evidence="4 5">CMW 12675</strain>
    </source>
</reference>
<keyword evidence="2" id="KW-1133">Transmembrane helix</keyword>
<dbReference type="SMART" id="SM00271">
    <property type="entry name" value="DnaJ"/>
    <property type="match status" value="1"/>
</dbReference>
<dbReference type="InterPro" id="IPR036869">
    <property type="entry name" value="J_dom_sf"/>
</dbReference>
<dbReference type="PRINTS" id="PR00625">
    <property type="entry name" value="JDOMAIN"/>
</dbReference>
<dbReference type="Gene3D" id="1.10.287.110">
    <property type="entry name" value="DnaJ domain"/>
    <property type="match status" value="1"/>
</dbReference>